<dbReference type="InterPro" id="IPR050325">
    <property type="entry name" value="Prot/Nucl_acid_deglycase"/>
</dbReference>
<feature type="domain" description="DJ-1/PfpI" evidence="1">
    <location>
        <begin position="55"/>
        <end position="199"/>
    </location>
</feature>
<gene>
    <name evidence="2" type="ORF">DSTB1V02_LOCUS14158</name>
</gene>
<dbReference type="InterPro" id="IPR029062">
    <property type="entry name" value="Class_I_gatase-like"/>
</dbReference>
<evidence type="ECO:0000313" key="3">
    <source>
        <dbReference type="Proteomes" id="UP000677054"/>
    </source>
</evidence>
<dbReference type="EMBL" id="LR909023">
    <property type="protein sequence ID" value="CAD7254412.1"/>
    <property type="molecule type" value="Genomic_DNA"/>
</dbReference>
<dbReference type="PANTHER" id="PTHR48094:SF20">
    <property type="entry name" value="PROTEIN_NUCLEIC ACID DEGLYCASE 1"/>
    <property type="match status" value="1"/>
</dbReference>
<accession>A0A7R9FTA3</accession>
<dbReference type="Gene3D" id="3.40.50.880">
    <property type="match status" value="1"/>
</dbReference>
<organism evidence="2">
    <name type="scientific">Darwinula stevensoni</name>
    <dbReference type="NCBI Taxonomy" id="69355"/>
    <lineage>
        <taxon>Eukaryota</taxon>
        <taxon>Metazoa</taxon>
        <taxon>Ecdysozoa</taxon>
        <taxon>Arthropoda</taxon>
        <taxon>Crustacea</taxon>
        <taxon>Oligostraca</taxon>
        <taxon>Ostracoda</taxon>
        <taxon>Podocopa</taxon>
        <taxon>Podocopida</taxon>
        <taxon>Darwinulocopina</taxon>
        <taxon>Darwinuloidea</taxon>
        <taxon>Darwinulidae</taxon>
        <taxon>Darwinula</taxon>
    </lineage>
</organism>
<dbReference type="GO" id="GO:0019243">
    <property type="term" value="P:methylglyoxal catabolic process to D-lactate via S-lactoyl-glutathione"/>
    <property type="evidence" value="ECO:0007669"/>
    <property type="project" value="TreeGrafter"/>
</dbReference>
<dbReference type="SUPFAM" id="SSF52317">
    <property type="entry name" value="Class I glutamine amidotransferase-like"/>
    <property type="match status" value="1"/>
</dbReference>
<evidence type="ECO:0000259" key="1">
    <source>
        <dbReference type="Pfam" id="PF01965"/>
    </source>
</evidence>
<dbReference type="EMBL" id="CAJPEV010009505">
    <property type="protein sequence ID" value="CAG0905703.1"/>
    <property type="molecule type" value="Genomic_DNA"/>
</dbReference>
<dbReference type="PANTHER" id="PTHR48094">
    <property type="entry name" value="PROTEIN/NUCLEIC ACID DEGLYCASE DJ-1-RELATED"/>
    <property type="match status" value="1"/>
</dbReference>
<protein>
    <recommendedName>
        <fullName evidence="1">DJ-1/PfpI domain-containing protein</fullName>
    </recommendedName>
</protein>
<reference evidence="2" key="1">
    <citation type="submission" date="2020-11" db="EMBL/GenBank/DDBJ databases">
        <authorList>
            <person name="Tran Van P."/>
        </authorList>
    </citation>
    <scope>NUCLEOTIDE SEQUENCE</scope>
</reference>
<dbReference type="Proteomes" id="UP000677054">
    <property type="component" value="Unassembled WGS sequence"/>
</dbReference>
<dbReference type="GO" id="GO:0005737">
    <property type="term" value="C:cytoplasm"/>
    <property type="evidence" value="ECO:0007669"/>
    <property type="project" value="TreeGrafter"/>
</dbReference>
<dbReference type="OrthoDB" id="543156at2759"/>
<evidence type="ECO:0000313" key="2">
    <source>
        <dbReference type="EMBL" id="CAD7254412.1"/>
    </source>
</evidence>
<proteinExistence type="predicted"/>
<dbReference type="GO" id="GO:0019172">
    <property type="term" value="F:glyoxalase III activity"/>
    <property type="evidence" value="ECO:0007669"/>
    <property type="project" value="TreeGrafter"/>
</dbReference>
<dbReference type="AlphaFoldDB" id="A0A7R9FTA3"/>
<keyword evidence="3" id="KW-1185">Reference proteome</keyword>
<dbReference type="Pfam" id="PF01965">
    <property type="entry name" value="DJ-1_PfpI"/>
    <property type="match status" value="1"/>
</dbReference>
<sequence length="214" mass="23707">MLVPMLHFEKAGFEMEIYTPTGAPVQIEMWAFPHEDTDVQRIYRDYKAQFEQPKNLHDFVANDMAAAKNYAAIFIPGGHGAMLGLPENQDVKKLLLWTQQQDLMMCAICHGPAALLAAAMGEDAKNFMYRGYKMTAFPDAADRQTPLVGYMPGHLTWAFGKCLQDLGVEIVNKKADASVLQDRNLVTGASPKAANAFGKLATQALLKKENKQTI</sequence>
<dbReference type="InterPro" id="IPR002818">
    <property type="entry name" value="DJ-1/PfpI"/>
</dbReference>
<name>A0A7R9FTA3_9CRUS</name>